<dbReference type="PANTHER" id="PTHR46796">
    <property type="entry name" value="HTH-TYPE TRANSCRIPTIONAL ACTIVATOR RHAS-RELATED"/>
    <property type="match status" value="1"/>
</dbReference>
<dbReference type="SMART" id="SM00342">
    <property type="entry name" value="HTH_ARAC"/>
    <property type="match status" value="1"/>
</dbReference>
<keyword evidence="6" id="KW-1185">Reference proteome</keyword>
<evidence type="ECO:0000259" key="4">
    <source>
        <dbReference type="PROSITE" id="PS01124"/>
    </source>
</evidence>
<feature type="domain" description="HTH araC/xylS-type" evidence="4">
    <location>
        <begin position="5"/>
        <end position="103"/>
    </location>
</feature>
<evidence type="ECO:0000313" key="6">
    <source>
        <dbReference type="Proteomes" id="UP001519290"/>
    </source>
</evidence>
<keyword evidence="2" id="KW-0238">DNA-binding</keyword>
<protein>
    <submittedName>
        <fullName evidence="5">AraC-like DNA-binding protein</fullName>
    </submittedName>
</protein>
<dbReference type="Gene3D" id="1.10.10.60">
    <property type="entry name" value="Homeodomain-like"/>
    <property type="match status" value="2"/>
</dbReference>
<sequence length="310" mass="34587">MSSTDPMRRLLDAVLDDRNTSLDQMAAGAHLSPFHFHRTVRSRAGETPAAIRRRVVLEQAAWTLQGGVPVTEAAFAAGYDSVEGFSRAFRRAYGCAPSDLPPRAERGHWLPSPNGIHFHSPTVLYVEAGRIREQSSGDVLALLVEHDLDDIDALLELARDLPEHVYRAVRLPGSLLREWDGADESIAQVVHHLVVSKEPWLASIAGESAPDLGGADDVPELLARHHRTSPRWLAMVRDVERRGAWQDSIIDALCDPPESFLLSQIVAHELTFSTHRRQLLRWMLADAGLTLDARHLDPDPILWHRRKIGE</sequence>
<proteinExistence type="predicted"/>
<dbReference type="InterPro" id="IPR009057">
    <property type="entry name" value="Homeodomain-like_sf"/>
</dbReference>
<dbReference type="Pfam" id="PF12867">
    <property type="entry name" value="DinB_2"/>
    <property type="match status" value="1"/>
</dbReference>
<evidence type="ECO:0000256" key="3">
    <source>
        <dbReference type="ARBA" id="ARBA00023163"/>
    </source>
</evidence>
<dbReference type="Proteomes" id="UP001519290">
    <property type="component" value="Unassembled WGS sequence"/>
</dbReference>
<dbReference type="EMBL" id="JAGIOD010000001">
    <property type="protein sequence ID" value="MBP2381130.1"/>
    <property type="molecule type" value="Genomic_DNA"/>
</dbReference>
<dbReference type="RefSeq" id="WP_209900066.1">
    <property type="nucleotide sequence ID" value="NZ_BAAAJW010000004.1"/>
</dbReference>
<dbReference type="InterPro" id="IPR024775">
    <property type="entry name" value="DinB-like"/>
</dbReference>
<keyword evidence="3" id="KW-0804">Transcription</keyword>
<gene>
    <name evidence="5" type="ORF">JOF43_001087</name>
</gene>
<dbReference type="InterPro" id="IPR018060">
    <property type="entry name" value="HTH_AraC"/>
</dbReference>
<keyword evidence="1" id="KW-0805">Transcription regulation</keyword>
<dbReference type="PROSITE" id="PS01124">
    <property type="entry name" value="HTH_ARAC_FAMILY_2"/>
    <property type="match status" value="1"/>
</dbReference>
<evidence type="ECO:0000256" key="2">
    <source>
        <dbReference type="ARBA" id="ARBA00023125"/>
    </source>
</evidence>
<organism evidence="5 6">
    <name type="scientific">Brachybacterium sacelli</name>
    <dbReference type="NCBI Taxonomy" id="173364"/>
    <lineage>
        <taxon>Bacteria</taxon>
        <taxon>Bacillati</taxon>
        <taxon>Actinomycetota</taxon>
        <taxon>Actinomycetes</taxon>
        <taxon>Micrococcales</taxon>
        <taxon>Dermabacteraceae</taxon>
        <taxon>Brachybacterium</taxon>
    </lineage>
</organism>
<evidence type="ECO:0000256" key="1">
    <source>
        <dbReference type="ARBA" id="ARBA00023015"/>
    </source>
</evidence>
<comment type="caution">
    <text evidence="5">The sequence shown here is derived from an EMBL/GenBank/DDBJ whole genome shotgun (WGS) entry which is preliminary data.</text>
</comment>
<dbReference type="SUPFAM" id="SSF46689">
    <property type="entry name" value="Homeodomain-like"/>
    <property type="match status" value="1"/>
</dbReference>
<name>A0ABS4WY46_9MICO</name>
<dbReference type="InterPro" id="IPR050204">
    <property type="entry name" value="AraC_XylS_family_regulators"/>
</dbReference>
<evidence type="ECO:0000313" key="5">
    <source>
        <dbReference type="EMBL" id="MBP2381130.1"/>
    </source>
</evidence>
<dbReference type="Pfam" id="PF12833">
    <property type="entry name" value="HTH_18"/>
    <property type="match status" value="1"/>
</dbReference>
<reference evidence="5 6" key="1">
    <citation type="submission" date="2021-03" db="EMBL/GenBank/DDBJ databases">
        <title>Sequencing the genomes of 1000 actinobacteria strains.</title>
        <authorList>
            <person name="Klenk H.-P."/>
        </authorList>
    </citation>
    <scope>NUCLEOTIDE SEQUENCE [LARGE SCALE GENOMIC DNA]</scope>
    <source>
        <strain evidence="5 6">DSM 14566</strain>
    </source>
</reference>
<accession>A0ABS4WY46</accession>